<dbReference type="FunFam" id="1.10.1520.10:FF:000001">
    <property type="entry name" value="Ribonuclease 3"/>
    <property type="match status" value="1"/>
</dbReference>
<dbReference type="RefSeq" id="WP_284679319.1">
    <property type="nucleotide sequence ID" value="NZ_CP060096.1"/>
</dbReference>
<dbReference type="Proteomes" id="UP000671913">
    <property type="component" value="Chromosome"/>
</dbReference>
<dbReference type="GO" id="GO:0008033">
    <property type="term" value="P:tRNA processing"/>
    <property type="evidence" value="ECO:0007669"/>
    <property type="project" value="UniProtKB-KW"/>
</dbReference>
<evidence type="ECO:0000256" key="4">
    <source>
        <dbReference type="ARBA" id="ARBA00011738"/>
    </source>
</evidence>
<dbReference type="PROSITE" id="PS00517">
    <property type="entry name" value="RNASE_3_1"/>
    <property type="match status" value="1"/>
</dbReference>
<dbReference type="HAMAP" id="MF_00104">
    <property type="entry name" value="RNase_III"/>
    <property type="match status" value="1"/>
</dbReference>
<evidence type="ECO:0000256" key="10">
    <source>
        <dbReference type="ARBA" id="ARBA00022723"/>
    </source>
</evidence>
<keyword evidence="5 15" id="KW-0963">Cytoplasm</keyword>
<reference evidence="17" key="1">
    <citation type="submission" date="2020-08" db="EMBL/GenBank/DDBJ databases">
        <title>Genomic insights into the carbon and energy metabolism of the first obligate autotrophic acetogenic bacterium Aceticella autotrophica gen. nov., sp. nov.</title>
        <authorList>
            <person name="Toshchakov S.V."/>
            <person name="Elcheninov A.G."/>
            <person name="Kublanov I.V."/>
            <person name="Frolov E.N."/>
            <person name="Lebedinsky A.V."/>
        </authorList>
    </citation>
    <scope>NUCLEOTIDE SEQUENCE</scope>
    <source>
        <strain evidence="17">3443-3Ac</strain>
    </source>
</reference>
<dbReference type="EC" id="3.1.26.3" evidence="15"/>
<evidence type="ECO:0000313" key="18">
    <source>
        <dbReference type="Proteomes" id="UP000671913"/>
    </source>
</evidence>
<dbReference type="SUPFAM" id="SSF54768">
    <property type="entry name" value="dsRNA-binding domain-like"/>
    <property type="match status" value="1"/>
</dbReference>
<dbReference type="Pfam" id="PF14622">
    <property type="entry name" value="Ribonucleas_3_3"/>
    <property type="match status" value="1"/>
</dbReference>
<dbReference type="GO" id="GO:0042802">
    <property type="term" value="F:identical protein binding"/>
    <property type="evidence" value="ECO:0007669"/>
    <property type="project" value="UniProtKB-ARBA"/>
</dbReference>
<feature type="binding site" evidence="15">
    <location>
        <position position="62"/>
    </location>
    <ligand>
        <name>Mg(2+)</name>
        <dbReference type="ChEBI" id="CHEBI:18420"/>
    </ligand>
</feature>
<dbReference type="GO" id="GO:0006364">
    <property type="term" value="P:rRNA processing"/>
    <property type="evidence" value="ECO:0007669"/>
    <property type="project" value="UniProtKB-UniRule"/>
</dbReference>
<feature type="domain" description="RNase III" evidence="16">
    <location>
        <begin position="59"/>
        <end position="67"/>
    </location>
</feature>
<dbReference type="Gene3D" id="3.30.160.20">
    <property type="match status" value="1"/>
</dbReference>
<dbReference type="SMART" id="SM00358">
    <property type="entry name" value="DSRM"/>
    <property type="match status" value="1"/>
</dbReference>
<keyword evidence="6 15" id="KW-0698">rRNA processing</keyword>
<dbReference type="NCBIfam" id="TIGR02191">
    <property type="entry name" value="RNaseIII"/>
    <property type="match status" value="1"/>
</dbReference>
<dbReference type="GO" id="GO:0004525">
    <property type="term" value="F:ribonuclease III activity"/>
    <property type="evidence" value="ECO:0007669"/>
    <property type="project" value="UniProtKB-UniRule"/>
</dbReference>
<evidence type="ECO:0000256" key="13">
    <source>
        <dbReference type="ARBA" id="ARBA00022842"/>
    </source>
</evidence>
<evidence type="ECO:0000256" key="3">
    <source>
        <dbReference type="ARBA" id="ARBA00010183"/>
    </source>
</evidence>
<keyword evidence="10 15" id="KW-0479">Metal-binding</keyword>
<comment type="subcellular location">
    <subcellularLocation>
        <location evidence="2 15">Cytoplasm</location>
    </subcellularLocation>
</comment>
<dbReference type="InterPro" id="IPR000999">
    <property type="entry name" value="RNase_III_dom"/>
</dbReference>
<evidence type="ECO:0000256" key="15">
    <source>
        <dbReference type="HAMAP-Rule" id="MF_00104"/>
    </source>
</evidence>
<evidence type="ECO:0000256" key="2">
    <source>
        <dbReference type="ARBA" id="ARBA00004496"/>
    </source>
</evidence>
<dbReference type="Gene3D" id="1.10.1520.10">
    <property type="entry name" value="Ribonuclease III domain"/>
    <property type="match status" value="1"/>
</dbReference>
<keyword evidence="14" id="KW-0694">RNA-binding</keyword>
<dbReference type="AlphaFoldDB" id="A0A975AUE6"/>
<keyword evidence="13 15" id="KW-0460">Magnesium</keyword>
<keyword evidence="7 15" id="KW-0507">mRNA processing</keyword>
<dbReference type="CDD" id="cd00593">
    <property type="entry name" value="RIBOc"/>
    <property type="match status" value="1"/>
</dbReference>
<protein>
    <recommendedName>
        <fullName evidence="15">Ribonuclease 3</fullName>
        <ecNumber evidence="15">3.1.26.3</ecNumber>
    </recommendedName>
    <alternativeName>
        <fullName evidence="15">Ribonuclease III</fullName>
        <shortName evidence="15">RNase III</shortName>
    </alternativeName>
</protein>
<evidence type="ECO:0000256" key="11">
    <source>
        <dbReference type="ARBA" id="ARBA00022759"/>
    </source>
</evidence>
<keyword evidence="9 15" id="KW-0540">Nuclease</keyword>
<keyword evidence="18" id="KW-1185">Reference proteome</keyword>
<comment type="catalytic activity">
    <reaction evidence="1 15">
        <text>Endonucleolytic cleavage to 5'-phosphomonoester.</text>
        <dbReference type="EC" id="3.1.26.3"/>
    </reaction>
</comment>
<keyword evidence="8 15" id="KW-0819">tRNA processing</keyword>
<keyword evidence="12 15" id="KW-0378">Hydrolase</keyword>
<organism evidence="17 18">
    <name type="scientific">Aceticella autotrophica</name>
    <dbReference type="NCBI Taxonomy" id="2755338"/>
    <lineage>
        <taxon>Bacteria</taxon>
        <taxon>Bacillati</taxon>
        <taxon>Bacillota</taxon>
        <taxon>Clostridia</taxon>
        <taxon>Thermoanaerobacterales</taxon>
        <taxon>Thermoanaerobacteraceae</taxon>
        <taxon>Aceticella</taxon>
    </lineage>
</organism>
<dbReference type="GO" id="GO:0010468">
    <property type="term" value="P:regulation of gene expression"/>
    <property type="evidence" value="ECO:0007669"/>
    <property type="project" value="TreeGrafter"/>
</dbReference>
<dbReference type="GO" id="GO:0005737">
    <property type="term" value="C:cytoplasm"/>
    <property type="evidence" value="ECO:0007669"/>
    <property type="project" value="UniProtKB-SubCell"/>
</dbReference>
<dbReference type="InterPro" id="IPR036389">
    <property type="entry name" value="RNase_III_sf"/>
</dbReference>
<evidence type="ECO:0000256" key="1">
    <source>
        <dbReference type="ARBA" id="ARBA00000109"/>
    </source>
</evidence>
<name>A0A975AUE6_9THEO</name>
<feature type="binding site" evidence="15">
    <location>
        <position position="138"/>
    </location>
    <ligand>
        <name>Mg(2+)</name>
        <dbReference type="ChEBI" id="CHEBI:18420"/>
    </ligand>
</feature>
<comment type="cofactor">
    <cofactor evidence="15">
        <name>Mg(2+)</name>
        <dbReference type="ChEBI" id="CHEBI:18420"/>
    </cofactor>
</comment>
<evidence type="ECO:0000256" key="14">
    <source>
        <dbReference type="ARBA" id="ARBA00022884"/>
    </source>
</evidence>
<evidence type="ECO:0000256" key="5">
    <source>
        <dbReference type="ARBA" id="ARBA00022490"/>
    </source>
</evidence>
<accession>A0A975AUE6</accession>
<sequence>MQHLHLKNFERGNFVENNSQFNELENKLKYNFKNRILLKQALTHSSWSNESKNIGVNNERLEFLGDSVLSIIISEYLYKKRRDLEEGFLSKFRAEIVCEPSLAKCAKELELGKYLLMGKGEELTGGRERDSILADAVEALIAAIYLDSDLNKTREIVLKILKNIIDGVLSGLIYRDYKTKLQEVTQKMGIGKINYEIIDEYGPDHNKTFVISVKIEENIIGTGSGRSKKEAEQSAALEALNKLGIIK</sequence>
<evidence type="ECO:0000256" key="8">
    <source>
        <dbReference type="ARBA" id="ARBA00022694"/>
    </source>
</evidence>
<comment type="similarity">
    <text evidence="3">Belongs to the ribonuclease III family.</text>
</comment>
<dbReference type="GO" id="GO:0046872">
    <property type="term" value="F:metal ion binding"/>
    <property type="evidence" value="ECO:0007669"/>
    <property type="project" value="UniProtKB-KW"/>
</dbReference>
<evidence type="ECO:0000259" key="16">
    <source>
        <dbReference type="PROSITE" id="PS00517"/>
    </source>
</evidence>
<evidence type="ECO:0000256" key="12">
    <source>
        <dbReference type="ARBA" id="ARBA00022801"/>
    </source>
</evidence>
<comment type="function">
    <text evidence="15">Digests double-stranded RNA. Involved in the processing of primary rRNA transcript to yield the immediate precursors to the large and small rRNAs (23S and 16S). Processes some mRNAs, and tRNAs when they are encoded in the rRNA operon. Processes pre-crRNA and tracrRNA of type II CRISPR loci if present in the organism.</text>
</comment>
<dbReference type="GO" id="GO:0003725">
    <property type="term" value="F:double-stranded RNA binding"/>
    <property type="evidence" value="ECO:0007669"/>
    <property type="project" value="TreeGrafter"/>
</dbReference>
<dbReference type="PANTHER" id="PTHR11207">
    <property type="entry name" value="RIBONUCLEASE III"/>
    <property type="match status" value="1"/>
</dbReference>
<dbReference type="SMART" id="SM00535">
    <property type="entry name" value="RIBOc"/>
    <property type="match status" value="1"/>
</dbReference>
<dbReference type="GO" id="GO:0006397">
    <property type="term" value="P:mRNA processing"/>
    <property type="evidence" value="ECO:0007669"/>
    <property type="project" value="UniProtKB-UniRule"/>
</dbReference>
<feature type="active site" evidence="15">
    <location>
        <position position="66"/>
    </location>
</feature>
<dbReference type="PANTHER" id="PTHR11207:SF0">
    <property type="entry name" value="RIBONUCLEASE 3"/>
    <property type="match status" value="1"/>
</dbReference>
<evidence type="ECO:0000256" key="9">
    <source>
        <dbReference type="ARBA" id="ARBA00022722"/>
    </source>
</evidence>
<dbReference type="KEGG" id="aaut:ACETAC_06920"/>
<feature type="binding site" evidence="15">
    <location>
        <position position="135"/>
    </location>
    <ligand>
        <name>Mg(2+)</name>
        <dbReference type="ChEBI" id="CHEBI:18420"/>
    </ligand>
</feature>
<dbReference type="EMBL" id="CP060096">
    <property type="protein sequence ID" value="QSZ26642.1"/>
    <property type="molecule type" value="Genomic_DNA"/>
</dbReference>
<evidence type="ECO:0000256" key="6">
    <source>
        <dbReference type="ARBA" id="ARBA00022552"/>
    </source>
</evidence>
<evidence type="ECO:0000313" key="17">
    <source>
        <dbReference type="EMBL" id="QSZ26642.1"/>
    </source>
</evidence>
<evidence type="ECO:0000256" key="7">
    <source>
        <dbReference type="ARBA" id="ARBA00022664"/>
    </source>
</evidence>
<dbReference type="FunFam" id="3.30.160.20:FF:000003">
    <property type="entry name" value="Ribonuclease 3"/>
    <property type="match status" value="1"/>
</dbReference>
<keyword evidence="11 15" id="KW-0255">Endonuclease</keyword>
<comment type="subunit">
    <text evidence="4 15">Homodimer.</text>
</comment>
<dbReference type="SUPFAM" id="SSF69065">
    <property type="entry name" value="RNase III domain-like"/>
    <property type="match status" value="1"/>
</dbReference>
<gene>
    <name evidence="15" type="primary">rnc</name>
    <name evidence="17" type="ORF">ACETAC_06920</name>
</gene>
<dbReference type="InterPro" id="IPR014720">
    <property type="entry name" value="dsRBD_dom"/>
</dbReference>
<dbReference type="Pfam" id="PF00035">
    <property type="entry name" value="dsrm"/>
    <property type="match status" value="1"/>
</dbReference>
<proteinExistence type="inferred from homology"/>
<dbReference type="CDD" id="cd10845">
    <property type="entry name" value="DSRM_RNAse_III_family"/>
    <property type="match status" value="1"/>
</dbReference>
<feature type="active site" evidence="15">
    <location>
        <position position="138"/>
    </location>
</feature>
<dbReference type="InterPro" id="IPR011907">
    <property type="entry name" value="RNase_III"/>
</dbReference>